<sequence>MATETVTIHITAATRNSRGENTDEEIDMDEPLWLLQIMHTGVARTSLYADLALSLAFTCLINTLVGALAVLPWHRVVAPQHCSQWDGLADVVPLGWVGQCLCRLADETIARS</sequence>
<reference evidence="2 3" key="1">
    <citation type="journal article" date="2016" name="Genome Announc.">
        <title>Draft Whole-Genome Sequence of Trichoderma gamsii T6085, a Promising Biocontrol Agent of Fusarium Head Blight on Wheat.</title>
        <authorList>
            <person name="Baroncelli R."/>
            <person name="Zapparata A."/>
            <person name="Piaggeschi G."/>
            <person name="Sarrocco S."/>
            <person name="Vannacci G."/>
        </authorList>
    </citation>
    <scope>NUCLEOTIDE SEQUENCE [LARGE SCALE GENOMIC DNA]</scope>
    <source>
        <strain evidence="2 3">T6085</strain>
    </source>
</reference>
<comment type="caution">
    <text evidence="2">The sequence shown here is derived from an EMBL/GenBank/DDBJ whole genome shotgun (WGS) entry which is preliminary data.</text>
</comment>
<keyword evidence="1" id="KW-1133">Transmembrane helix</keyword>
<gene>
    <name evidence="2" type="ORF">TGAM01_v207719</name>
</gene>
<name>A0A2P4ZGS2_9HYPO</name>
<keyword evidence="3" id="KW-1185">Reference proteome</keyword>
<organism evidence="2 3">
    <name type="scientific">Trichoderma gamsii</name>
    <dbReference type="NCBI Taxonomy" id="398673"/>
    <lineage>
        <taxon>Eukaryota</taxon>
        <taxon>Fungi</taxon>
        <taxon>Dikarya</taxon>
        <taxon>Ascomycota</taxon>
        <taxon>Pezizomycotina</taxon>
        <taxon>Sordariomycetes</taxon>
        <taxon>Hypocreomycetidae</taxon>
        <taxon>Hypocreales</taxon>
        <taxon>Hypocreaceae</taxon>
        <taxon>Trichoderma</taxon>
    </lineage>
</organism>
<dbReference type="Proteomes" id="UP000054821">
    <property type="component" value="Unassembled WGS sequence"/>
</dbReference>
<dbReference type="EMBL" id="JPDN02000029">
    <property type="protein sequence ID" value="PON23485.1"/>
    <property type="molecule type" value="Genomic_DNA"/>
</dbReference>
<proteinExistence type="predicted"/>
<dbReference type="AlphaFoldDB" id="A0A2P4ZGS2"/>
<evidence type="ECO:0000313" key="2">
    <source>
        <dbReference type="EMBL" id="PON23485.1"/>
    </source>
</evidence>
<dbReference type="GeneID" id="36347715"/>
<dbReference type="RefSeq" id="XP_024405113.1">
    <property type="nucleotide sequence ID" value="XM_024550148.1"/>
</dbReference>
<keyword evidence="1" id="KW-0472">Membrane</keyword>
<feature type="transmembrane region" description="Helical" evidence="1">
    <location>
        <begin position="51"/>
        <end position="71"/>
    </location>
</feature>
<evidence type="ECO:0000313" key="3">
    <source>
        <dbReference type="Proteomes" id="UP000054821"/>
    </source>
</evidence>
<keyword evidence="1" id="KW-0812">Transmembrane</keyword>
<protein>
    <submittedName>
        <fullName evidence="2">Uncharacterized protein</fullName>
    </submittedName>
</protein>
<evidence type="ECO:0000256" key="1">
    <source>
        <dbReference type="SAM" id="Phobius"/>
    </source>
</evidence>
<accession>A0A2P4ZGS2</accession>